<dbReference type="Gene3D" id="3.30.420.150">
    <property type="entry name" value="Exopolyphosphatase. Domain 2"/>
    <property type="match status" value="1"/>
</dbReference>
<proteinExistence type="predicted"/>
<evidence type="ECO:0000259" key="2">
    <source>
        <dbReference type="Pfam" id="PF23566"/>
    </source>
</evidence>
<feature type="domain" description="Ppx/GppA phosphatase N-terminal" evidence="1">
    <location>
        <begin position="28"/>
        <end position="344"/>
    </location>
</feature>
<dbReference type="PANTHER" id="PTHR30005">
    <property type="entry name" value="EXOPOLYPHOSPHATASE"/>
    <property type="match status" value="1"/>
</dbReference>
<gene>
    <name evidence="3" type="ORF">F8M41_021740</name>
</gene>
<feature type="domain" description="RTG2 C-terminal" evidence="2">
    <location>
        <begin position="372"/>
        <end position="464"/>
    </location>
</feature>
<dbReference type="Pfam" id="PF23566">
    <property type="entry name" value="RTG2_C"/>
    <property type="match status" value="1"/>
</dbReference>
<dbReference type="FunFam" id="3.30.420.40:FF:000191">
    <property type="entry name" value="Retrograde regulation protein 2"/>
    <property type="match status" value="1"/>
</dbReference>
<protein>
    <submittedName>
        <fullName evidence="3">Actin-like ATPase domain-containing protein</fullName>
    </submittedName>
</protein>
<reference evidence="3 4" key="1">
    <citation type="journal article" date="2019" name="Environ. Microbiol.">
        <title>At the nexus of three kingdoms: the genome of the mycorrhizal fungus Gigaspora margarita provides insights into plant, endobacterial and fungal interactions.</title>
        <authorList>
            <person name="Venice F."/>
            <person name="Ghignone S."/>
            <person name="Salvioli di Fossalunga A."/>
            <person name="Amselem J."/>
            <person name="Novero M."/>
            <person name="Xianan X."/>
            <person name="Sedzielewska Toro K."/>
            <person name="Morin E."/>
            <person name="Lipzen A."/>
            <person name="Grigoriev I.V."/>
            <person name="Henrissat B."/>
            <person name="Martin F.M."/>
            <person name="Bonfante P."/>
        </authorList>
    </citation>
    <scope>NUCLEOTIDE SEQUENCE [LARGE SCALE GENOMIC DNA]</scope>
    <source>
        <strain evidence="3 4">BEG34</strain>
    </source>
</reference>
<organism evidence="3 4">
    <name type="scientific">Gigaspora margarita</name>
    <dbReference type="NCBI Taxonomy" id="4874"/>
    <lineage>
        <taxon>Eukaryota</taxon>
        <taxon>Fungi</taxon>
        <taxon>Fungi incertae sedis</taxon>
        <taxon>Mucoromycota</taxon>
        <taxon>Glomeromycotina</taxon>
        <taxon>Glomeromycetes</taxon>
        <taxon>Diversisporales</taxon>
        <taxon>Gigasporaceae</taxon>
        <taxon>Gigaspora</taxon>
    </lineage>
</organism>
<dbReference type="OrthoDB" id="2014654at2759"/>
<name>A0A8H4AGC8_GIGMA</name>
<evidence type="ECO:0000313" key="4">
    <source>
        <dbReference type="Proteomes" id="UP000439903"/>
    </source>
</evidence>
<accession>A0A8H4AGC8</accession>
<dbReference type="Proteomes" id="UP000439903">
    <property type="component" value="Unassembled WGS sequence"/>
</dbReference>
<dbReference type="Gene3D" id="1.10.3210.10">
    <property type="entry name" value="Hypothetical protein af1432"/>
    <property type="match status" value="1"/>
</dbReference>
<dbReference type="PANTHER" id="PTHR30005:SF0">
    <property type="entry name" value="RETROGRADE REGULATION PROTEIN 2"/>
    <property type="match status" value="1"/>
</dbReference>
<dbReference type="AlphaFoldDB" id="A0A8H4AGC8"/>
<dbReference type="InterPro" id="IPR050273">
    <property type="entry name" value="GppA/Ppx_hydrolase"/>
</dbReference>
<dbReference type="InterPro" id="IPR043129">
    <property type="entry name" value="ATPase_NBD"/>
</dbReference>
<keyword evidence="4" id="KW-1185">Reference proteome</keyword>
<dbReference type="GO" id="GO:0006357">
    <property type="term" value="P:regulation of transcription by RNA polymerase II"/>
    <property type="evidence" value="ECO:0007669"/>
    <property type="project" value="TreeGrafter"/>
</dbReference>
<evidence type="ECO:0000313" key="3">
    <source>
        <dbReference type="EMBL" id="KAF0492434.1"/>
    </source>
</evidence>
<dbReference type="EMBL" id="WTPW01000648">
    <property type="protein sequence ID" value="KAF0492434.1"/>
    <property type="molecule type" value="Genomic_DNA"/>
</dbReference>
<sequence length="620" mass="69856">MGDENGKGIGIVDIGSNGIRFGLVSSLSRHLPVIYEERAPISLLEALNTSTTNEIPDDVIVDVVNSLKRFKLLAQQYKINDVKVVATEATRSAKNSEKFQCKILETIEDWEFKVLTKDEEAEISAMGIIATYNGVEGLVMDMGGGSMELNYVIQRPGESKFEMSKSPINLKYGATKLKNRLSEEEPHIIFNEIKEELKKNFELLNPPKNLEDKSGYDVYMCGGGLRSLGYLCMSEFESETSKSSKHKATYPIPIINGYGISAKELARITKRFVPNHDSSAPKYEPSVKKLFPDGTPFRIGNRRAELIPASCFFLEALMEVIPLRYVYFCEGGVRQGKCFSKMPNSEREKDPFDTFITSNPLHPKYVTDKYRDKLVDIMKTALPSVFYDVLDSDVETKTKKPRRLERLLPSLVYLAHWSMNLAKESRPIYAFYLPLSGGALCNAPGISHVDRAIISWCLMYRHYDDSSGDGVEDDVSDIASTMFYSVKKMIPGGKDGRKVCEMIGKFLGFLILCHPINYEQEGVGIYCDEPSVQGNVHEDDRDAKKTYNIELILKTKVETQNKELSPHKAPLINNPIVKKSRKKLEKSFSLGHKIKKNDKKDKNGYHKSDINIKVSNLVIA</sequence>
<dbReference type="Gene3D" id="3.30.420.40">
    <property type="match status" value="1"/>
</dbReference>
<comment type="caution">
    <text evidence="3">The sequence shown here is derived from an EMBL/GenBank/DDBJ whole genome shotgun (WGS) entry which is preliminary data.</text>
</comment>
<dbReference type="Pfam" id="PF02541">
    <property type="entry name" value="Ppx-GppA"/>
    <property type="match status" value="1"/>
</dbReference>
<dbReference type="InterPro" id="IPR057512">
    <property type="entry name" value="RTG2_C"/>
</dbReference>
<dbReference type="InterPro" id="IPR003695">
    <property type="entry name" value="Ppx_GppA_N"/>
</dbReference>
<dbReference type="SUPFAM" id="SSF53067">
    <property type="entry name" value="Actin-like ATPase domain"/>
    <property type="match status" value="2"/>
</dbReference>
<evidence type="ECO:0000259" key="1">
    <source>
        <dbReference type="Pfam" id="PF02541"/>
    </source>
</evidence>